<gene>
    <name evidence="4" type="ORF">EJ05DRAFT_502270</name>
</gene>
<dbReference type="InterPro" id="IPR050832">
    <property type="entry name" value="Bact_Acetyltransf"/>
</dbReference>
<dbReference type="EMBL" id="ML996575">
    <property type="protein sequence ID" value="KAF2756779.1"/>
    <property type="molecule type" value="Genomic_DNA"/>
</dbReference>
<dbReference type="CDD" id="cd04301">
    <property type="entry name" value="NAT_SF"/>
    <property type="match status" value="1"/>
</dbReference>
<dbReference type="Pfam" id="PF00583">
    <property type="entry name" value="Acetyltransf_1"/>
    <property type="match status" value="1"/>
</dbReference>
<keyword evidence="1 4" id="KW-0808">Transferase</keyword>
<dbReference type="GeneID" id="54488283"/>
<dbReference type="Proteomes" id="UP000799437">
    <property type="component" value="Unassembled WGS sequence"/>
</dbReference>
<proteinExistence type="predicted"/>
<evidence type="ECO:0000259" key="3">
    <source>
        <dbReference type="PROSITE" id="PS51186"/>
    </source>
</evidence>
<dbReference type="GO" id="GO:0016747">
    <property type="term" value="F:acyltransferase activity, transferring groups other than amino-acyl groups"/>
    <property type="evidence" value="ECO:0007669"/>
    <property type="project" value="InterPro"/>
</dbReference>
<sequence>MSTIQIRAREPTDIPALHALIPLIHATTGYPVEGSAVPASFLTPTSTLAAYVAVLTTPQTTTPLGQAALHPINPASTLFAALQSHHPAARAEDYVVLGRLFIAPFAQGQGVGRRLVCEAVERARAWGRGVVLDVLEKDGAAVRFYERLGWRRLGVEGVYFPWAREGREGEVGFREFYYLAAERPG</sequence>
<keyword evidence="5" id="KW-1185">Reference proteome</keyword>
<dbReference type="InterPro" id="IPR000182">
    <property type="entry name" value="GNAT_dom"/>
</dbReference>
<protein>
    <submittedName>
        <fullName evidence="4">Acyl-CoA N-acyltransferase</fullName>
    </submittedName>
</protein>
<evidence type="ECO:0000313" key="4">
    <source>
        <dbReference type="EMBL" id="KAF2756779.1"/>
    </source>
</evidence>
<evidence type="ECO:0000313" key="5">
    <source>
        <dbReference type="Proteomes" id="UP000799437"/>
    </source>
</evidence>
<feature type="domain" description="N-acetyltransferase" evidence="3">
    <location>
        <begin position="4"/>
        <end position="180"/>
    </location>
</feature>
<dbReference type="OrthoDB" id="41532at2759"/>
<dbReference type="PANTHER" id="PTHR43877">
    <property type="entry name" value="AMINOALKYLPHOSPHONATE N-ACETYLTRANSFERASE-RELATED-RELATED"/>
    <property type="match status" value="1"/>
</dbReference>
<keyword evidence="2 4" id="KW-0012">Acyltransferase</keyword>
<dbReference type="AlphaFoldDB" id="A0A6A6W3Q4"/>
<dbReference type="SUPFAM" id="SSF55729">
    <property type="entry name" value="Acyl-CoA N-acyltransferases (Nat)"/>
    <property type="match status" value="1"/>
</dbReference>
<accession>A0A6A6W3Q4</accession>
<name>A0A6A6W3Q4_9PEZI</name>
<dbReference type="Gene3D" id="3.40.630.30">
    <property type="match status" value="1"/>
</dbReference>
<dbReference type="RefSeq" id="XP_033599230.1">
    <property type="nucleotide sequence ID" value="XM_033747229.1"/>
</dbReference>
<reference evidence="4" key="1">
    <citation type="journal article" date="2020" name="Stud. Mycol.">
        <title>101 Dothideomycetes genomes: a test case for predicting lifestyles and emergence of pathogens.</title>
        <authorList>
            <person name="Haridas S."/>
            <person name="Albert R."/>
            <person name="Binder M."/>
            <person name="Bloem J."/>
            <person name="Labutti K."/>
            <person name="Salamov A."/>
            <person name="Andreopoulos B."/>
            <person name="Baker S."/>
            <person name="Barry K."/>
            <person name="Bills G."/>
            <person name="Bluhm B."/>
            <person name="Cannon C."/>
            <person name="Castanera R."/>
            <person name="Culley D."/>
            <person name="Daum C."/>
            <person name="Ezra D."/>
            <person name="Gonzalez J."/>
            <person name="Henrissat B."/>
            <person name="Kuo A."/>
            <person name="Liang C."/>
            <person name="Lipzen A."/>
            <person name="Lutzoni F."/>
            <person name="Magnuson J."/>
            <person name="Mondo S."/>
            <person name="Nolan M."/>
            <person name="Ohm R."/>
            <person name="Pangilinan J."/>
            <person name="Park H.-J."/>
            <person name="Ramirez L."/>
            <person name="Alfaro M."/>
            <person name="Sun H."/>
            <person name="Tritt A."/>
            <person name="Yoshinaga Y."/>
            <person name="Zwiers L.-H."/>
            <person name="Turgeon B."/>
            <person name="Goodwin S."/>
            <person name="Spatafora J."/>
            <person name="Crous P."/>
            <person name="Grigoriev I."/>
        </authorList>
    </citation>
    <scope>NUCLEOTIDE SEQUENCE</scope>
    <source>
        <strain evidence="4">CBS 121739</strain>
    </source>
</reference>
<organism evidence="4 5">
    <name type="scientific">Pseudovirgaria hyperparasitica</name>
    <dbReference type="NCBI Taxonomy" id="470096"/>
    <lineage>
        <taxon>Eukaryota</taxon>
        <taxon>Fungi</taxon>
        <taxon>Dikarya</taxon>
        <taxon>Ascomycota</taxon>
        <taxon>Pezizomycotina</taxon>
        <taxon>Dothideomycetes</taxon>
        <taxon>Dothideomycetes incertae sedis</taxon>
        <taxon>Acrospermales</taxon>
        <taxon>Acrospermaceae</taxon>
        <taxon>Pseudovirgaria</taxon>
    </lineage>
</organism>
<dbReference type="PROSITE" id="PS51186">
    <property type="entry name" value="GNAT"/>
    <property type="match status" value="1"/>
</dbReference>
<dbReference type="PANTHER" id="PTHR43877:SF2">
    <property type="entry name" value="AMINOALKYLPHOSPHONATE N-ACETYLTRANSFERASE-RELATED"/>
    <property type="match status" value="1"/>
</dbReference>
<evidence type="ECO:0000256" key="1">
    <source>
        <dbReference type="ARBA" id="ARBA00022679"/>
    </source>
</evidence>
<dbReference type="InterPro" id="IPR016181">
    <property type="entry name" value="Acyl_CoA_acyltransferase"/>
</dbReference>
<evidence type="ECO:0000256" key="2">
    <source>
        <dbReference type="ARBA" id="ARBA00023315"/>
    </source>
</evidence>